<dbReference type="EMBL" id="ML978722">
    <property type="protein sequence ID" value="KAF2086965.1"/>
    <property type="molecule type" value="Genomic_DNA"/>
</dbReference>
<reference evidence="11" key="1">
    <citation type="journal article" date="2020" name="Stud. Mycol.">
        <title>101 Dothideomycetes genomes: a test case for predicting lifestyles and emergence of pathogens.</title>
        <authorList>
            <person name="Haridas S."/>
            <person name="Albert R."/>
            <person name="Binder M."/>
            <person name="Bloem J."/>
            <person name="Labutti K."/>
            <person name="Salamov A."/>
            <person name="Andreopoulos B."/>
            <person name="Baker S."/>
            <person name="Barry K."/>
            <person name="Bills G."/>
            <person name="Bluhm B."/>
            <person name="Cannon C."/>
            <person name="Castanera R."/>
            <person name="Culley D."/>
            <person name="Daum C."/>
            <person name="Ezra D."/>
            <person name="Gonzalez J."/>
            <person name="Henrissat B."/>
            <person name="Kuo A."/>
            <person name="Liang C."/>
            <person name="Lipzen A."/>
            <person name="Lutzoni F."/>
            <person name="Magnuson J."/>
            <person name="Mondo S."/>
            <person name="Nolan M."/>
            <person name="Ohm R."/>
            <person name="Pangilinan J."/>
            <person name="Park H.-J."/>
            <person name="Ramirez L."/>
            <person name="Alfaro M."/>
            <person name="Sun H."/>
            <person name="Tritt A."/>
            <person name="Yoshinaga Y."/>
            <person name="Zwiers L.-H."/>
            <person name="Turgeon B."/>
            <person name="Goodwin S."/>
            <person name="Spatafora J."/>
            <person name="Crous P."/>
            <person name="Grigoriev I."/>
        </authorList>
    </citation>
    <scope>NUCLEOTIDE SEQUENCE</scope>
    <source>
        <strain evidence="11">CBS 121410</strain>
    </source>
</reference>
<name>A0A9P4HS46_9PEZI</name>
<gene>
    <name evidence="11" type="ORF">K490DRAFT_43394</name>
</gene>
<sequence>MTQRITAQRFRQRKLSTKANLPIYRENEVEALIDEEAQRHVPKVETGVEKAEETEHHLQAVMSAQQAGGRLAQLYIPTREAVASKLKYDELYPAKWVQPATYIRFSSTVEDCCGTPYCMTSEDEAFLKSMNASKPAPAQCSEDQFEEVMNFFEETAQQKQPFAAVDNPPVVPYDEMEQSFDDTISEVSRKFAKDIYDHWKQQRLRRGNRSLMPSLKFETNLETDEADPYVCFRRREVRQTRKTRGRDAQVTEKLKKLRQELEEARSLMSQVKQREEAKRELQTVDRTIFEKRMEVKEVKRNLKINGDDEDLINQKPIPKTKPRSDSNLIQRGVPGMAVSKPQLSRFDGRPIDNDLVTLEEQYAKRDEEVARAIETNKEKHREWNKNYRDVTWVPITPPTEEAPPPAFREATAQQLPTPPASVSDQSADHQNADIANAGHSGDKDLIRVASPPPEPFFERTGRPSFRRRNGRGGRMMIDRRNIKRTAFEAGFEEDSRVADRYKYDLDSDEEDNVIPVDFFANDTIKYRILMDRMSSRETAAAQLARRSMSIQQTQAGHQAGPLPQQQATTPQRNGPS</sequence>
<evidence type="ECO:0000256" key="8">
    <source>
        <dbReference type="SAM" id="Coils"/>
    </source>
</evidence>
<accession>A0A9P4HS46</accession>
<evidence type="ECO:0000256" key="7">
    <source>
        <dbReference type="RuleBase" id="RU361124"/>
    </source>
</evidence>
<feature type="domain" description="Enhancer of polycomb-like N-terminal" evidence="10">
    <location>
        <begin position="11"/>
        <end position="154"/>
    </location>
</feature>
<dbReference type="GO" id="GO:0035267">
    <property type="term" value="C:NuA4 histone acetyltransferase complex"/>
    <property type="evidence" value="ECO:0007669"/>
    <property type="project" value="InterPro"/>
</dbReference>
<protein>
    <recommendedName>
        <fullName evidence="7">Enhancer of polycomb-like protein</fullName>
    </recommendedName>
</protein>
<evidence type="ECO:0000256" key="6">
    <source>
        <dbReference type="ARBA" id="ARBA00025513"/>
    </source>
</evidence>
<evidence type="ECO:0000256" key="9">
    <source>
        <dbReference type="SAM" id="MobiDB-lite"/>
    </source>
</evidence>
<dbReference type="InterPro" id="IPR019542">
    <property type="entry name" value="Enhancer_polycomb-like_N"/>
</dbReference>
<feature type="region of interest" description="Disordered" evidence="9">
    <location>
        <begin position="452"/>
        <end position="472"/>
    </location>
</feature>
<evidence type="ECO:0000313" key="11">
    <source>
        <dbReference type="EMBL" id="KAF2086965.1"/>
    </source>
</evidence>
<dbReference type="GO" id="GO:0006357">
    <property type="term" value="P:regulation of transcription by RNA polymerase II"/>
    <property type="evidence" value="ECO:0007669"/>
    <property type="project" value="InterPro"/>
</dbReference>
<dbReference type="InterPro" id="IPR024943">
    <property type="entry name" value="Enhancer_polycomb"/>
</dbReference>
<feature type="coiled-coil region" evidence="8">
    <location>
        <begin position="247"/>
        <end position="278"/>
    </location>
</feature>
<keyword evidence="12" id="KW-1185">Reference proteome</keyword>
<dbReference type="GO" id="GO:0005634">
    <property type="term" value="C:nucleus"/>
    <property type="evidence" value="ECO:0007669"/>
    <property type="project" value="UniProtKB-SubCell"/>
</dbReference>
<evidence type="ECO:0000313" key="12">
    <source>
        <dbReference type="Proteomes" id="UP000799776"/>
    </source>
</evidence>
<keyword evidence="5 7" id="KW-0539">Nucleus</keyword>
<dbReference type="OrthoDB" id="435275at2759"/>
<keyword evidence="8" id="KW-0175">Coiled coil</keyword>
<proteinExistence type="inferred from homology"/>
<evidence type="ECO:0000256" key="3">
    <source>
        <dbReference type="ARBA" id="ARBA00023015"/>
    </source>
</evidence>
<dbReference type="Pfam" id="PF10513">
    <property type="entry name" value="EPL1"/>
    <property type="match status" value="1"/>
</dbReference>
<feature type="compositionally biased region" description="Polar residues" evidence="9">
    <location>
        <begin position="563"/>
        <end position="576"/>
    </location>
</feature>
<evidence type="ECO:0000256" key="2">
    <source>
        <dbReference type="ARBA" id="ARBA00008035"/>
    </source>
</evidence>
<evidence type="ECO:0000256" key="4">
    <source>
        <dbReference type="ARBA" id="ARBA00023163"/>
    </source>
</evidence>
<comment type="function">
    <text evidence="6">Component of the NuA4 histone acetyltransferase complex which is involved in transcriptional activation of selected genes principally by acetylation of nucleosomal histone H4 and H2A. The NuA4 complex is also involved in DNA repair. Involved in gene silencing by neighboring heterochromatin, blockage of the silencing spreading along the chromosome, and required for cell cycle progression through G2/M.</text>
</comment>
<organism evidence="11 12">
    <name type="scientific">Saccharata proteae CBS 121410</name>
    <dbReference type="NCBI Taxonomy" id="1314787"/>
    <lineage>
        <taxon>Eukaryota</taxon>
        <taxon>Fungi</taxon>
        <taxon>Dikarya</taxon>
        <taxon>Ascomycota</taxon>
        <taxon>Pezizomycotina</taxon>
        <taxon>Dothideomycetes</taxon>
        <taxon>Dothideomycetes incertae sedis</taxon>
        <taxon>Botryosphaeriales</taxon>
        <taxon>Saccharataceae</taxon>
        <taxon>Saccharata</taxon>
    </lineage>
</organism>
<keyword evidence="3 7" id="KW-0805">Transcription regulation</keyword>
<comment type="subcellular location">
    <subcellularLocation>
        <location evidence="1 7">Nucleus</location>
    </subcellularLocation>
</comment>
<comment type="caution">
    <text evidence="11">The sequence shown here is derived from an EMBL/GenBank/DDBJ whole genome shotgun (WGS) entry which is preliminary data.</text>
</comment>
<feature type="region of interest" description="Disordered" evidence="9">
    <location>
        <begin position="309"/>
        <end position="329"/>
    </location>
</feature>
<comment type="similarity">
    <text evidence="2 7">Belongs to the enhancer of polycomb family.</text>
</comment>
<evidence type="ECO:0000256" key="5">
    <source>
        <dbReference type="ARBA" id="ARBA00023242"/>
    </source>
</evidence>
<evidence type="ECO:0000256" key="1">
    <source>
        <dbReference type="ARBA" id="ARBA00004123"/>
    </source>
</evidence>
<dbReference type="Proteomes" id="UP000799776">
    <property type="component" value="Unassembled WGS sequence"/>
</dbReference>
<dbReference type="PANTHER" id="PTHR14898">
    <property type="entry name" value="ENHANCER OF POLYCOMB"/>
    <property type="match status" value="1"/>
</dbReference>
<keyword evidence="4 7" id="KW-0804">Transcription</keyword>
<evidence type="ECO:0000259" key="10">
    <source>
        <dbReference type="Pfam" id="PF10513"/>
    </source>
</evidence>
<feature type="region of interest" description="Disordered" evidence="9">
    <location>
        <begin position="541"/>
        <end position="576"/>
    </location>
</feature>
<dbReference type="AlphaFoldDB" id="A0A9P4HS46"/>